<gene>
    <name evidence="1" type="ORF">HMPREF9456_00563</name>
</gene>
<sequence length="46" mass="5007">MVKIETERVYDNINNEQTDGKYLSVCHASVCAVVLYLSIESAGADG</sequence>
<accession>F8WW74</accession>
<comment type="caution">
    <text evidence="1">The sequence shown here is derived from an EMBL/GenBank/DDBJ whole genome shotgun (WGS) entry which is preliminary data.</text>
</comment>
<protein>
    <submittedName>
        <fullName evidence="1">Uncharacterized protein</fullName>
    </submittedName>
</protein>
<dbReference type="RefSeq" id="WP_006841934.1">
    <property type="nucleotide sequence ID" value="NZ_AQWJ01000001.1"/>
</dbReference>
<name>F8WW74_9BACT</name>
<dbReference type="HOGENOM" id="CLU_3183002_0_0_10"/>
<organism evidence="1 2">
    <name type="scientific">Dysgonomonas mossii DSM 22836</name>
    <dbReference type="NCBI Taxonomy" id="742767"/>
    <lineage>
        <taxon>Bacteria</taxon>
        <taxon>Pseudomonadati</taxon>
        <taxon>Bacteroidota</taxon>
        <taxon>Bacteroidia</taxon>
        <taxon>Bacteroidales</taxon>
        <taxon>Dysgonomonadaceae</taxon>
        <taxon>Dysgonomonas</taxon>
    </lineage>
</organism>
<dbReference type="AlphaFoldDB" id="F8WW74"/>
<dbReference type="EMBL" id="ADLW01000001">
    <property type="protein sequence ID" value="EGK06689.1"/>
    <property type="molecule type" value="Genomic_DNA"/>
</dbReference>
<dbReference type="STRING" id="742767.HMPREF9456_00563"/>
<proteinExistence type="predicted"/>
<keyword evidence="2" id="KW-1185">Reference proteome</keyword>
<dbReference type="Proteomes" id="UP000006420">
    <property type="component" value="Unassembled WGS sequence"/>
</dbReference>
<evidence type="ECO:0000313" key="1">
    <source>
        <dbReference type="EMBL" id="EGK06689.1"/>
    </source>
</evidence>
<reference evidence="1 2" key="1">
    <citation type="submission" date="2011-04" db="EMBL/GenBank/DDBJ databases">
        <title>The Genome Sequence of Dysgonomonas mossii DSM 22836.</title>
        <authorList>
            <consortium name="The Broad Institute Genome Sequencing Platform"/>
            <person name="Earl A."/>
            <person name="Ward D."/>
            <person name="Feldgarden M."/>
            <person name="Gevers D."/>
            <person name="Pudlo N."/>
            <person name="Martens E."/>
            <person name="Allen-Vercoe E."/>
            <person name="Young S.K."/>
            <person name="Zeng Q."/>
            <person name="Gargeya S."/>
            <person name="Fitzgerald M."/>
            <person name="Haas B."/>
            <person name="Abouelleil A."/>
            <person name="Alvarado L."/>
            <person name="Arachchi H.M."/>
            <person name="Berlin A."/>
            <person name="Brown A."/>
            <person name="Chapman S.B."/>
            <person name="Chen Z."/>
            <person name="Dunbar C."/>
            <person name="Freedman E."/>
            <person name="Gearin G."/>
            <person name="Gellesch M."/>
            <person name="Goldberg J."/>
            <person name="Griggs A."/>
            <person name="Gujja S."/>
            <person name="Heiman D."/>
            <person name="Howarth C."/>
            <person name="Larson L."/>
            <person name="Lui A."/>
            <person name="MacDonald P.J.P."/>
            <person name="Mehta T."/>
            <person name="Montmayeur A."/>
            <person name="Murphy C."/>
            <person name="Neiman D."/>
            <person name="Pearson M."/>
            <person name="Priest M."/>
            <person name="Roberts A."/>
            <person name="Saif S."/>
            <person name="Shea T."/>
            <person name="Shenoy N."/>
            <person name="Sisk P."/>
            <person name="Stolte C."/>
            <person name="Sykes S."/>
            <person name="Yandava C."/>
            <person name="Wortman J."/>
            <person name="Nusbaum C."/>
            <person name="Birren B."/>
        </authorList>
    </citation>
    <scope>NUCLEOTIDE SEQUENCE [LARGE SCALE GENOMIC DNA]</scope>
    <source>
        <strain evidence="1 2">DSM 22836</strain>
    </source>
</reference>
<evidence type="ECO:0000313" key="2">
    <source>
        <dbReference type="Proteomes" id="UP000006420"/>
    </source>
</evidence>